<proteinExistence type="predicted"/>
<feature type="transmembrane region" description="Helical" evidence="1">
    <location>
        <begin position="112"/>
        <end position="132"/>
    </location>
</feature>
<evidence type="ECO:0000313" key="2">
    <source>
        <dbReference type="EMBL" id="GGD96458.1"/>
    </source>
</evidence>
<reference evidence="2" key="2">
    <citation type="submission" date="2020-09" db="EMBL/GenBank/DDBJ databases">
        <authorList>
            <person name="Sun Q."/>
            <person name="Zhou Y."/>
        </authorList>
    </citation>
    <scope>NUCLEOTIDE SEQUENCE</scope>
    <source>
        <strain evidence="2">CGMCC 1.12924</strain>
    </source>
</reference>
<dbReference type="Proteomes" id="UP000652231">
    <property type="component" value="Unassembled WGS sequence"/>
</dbReference>
<feature type="transmembrane region" description="Helical" evidence="1">
    <location>
        <begin position="67"/>
        <end position="92"/>
    </location>
</feature>
<name>A0A8J2Y8Z5_9FLAO</name>
<reference evidence="2" key="1">
    <citation type="journal article" date="2014" name="Int. J. Syst. Evol. Microbiol.">
        <title>Complete genome sequence of Corynebacterium casei LMG S-19264T (=DSM 44701T), isolated from a smear-ripened cheese.</title>
        <authorList>
            <consortium name="US DOE Joint Genome Institute (JGI-PGF)"/>
            <person name="Walter F."/>
            <person name="Albersmeier A."/>
            <person name="Kalinowski J."/>
            <person name="Ruckert C."/>
        </authorList>
    </citation>
    <scope>NUCLEOTIDE SEQUENCE</scope>
    <source>
        <strain evidence="2">CGMCC 1.12924</strain>
    </source>
</reference>
<feature type="transmembrane region" description="Helical" evidence="1">
    <location>
        <begin position="138"/>
        <end position="155"/>
    </location>
</feature>
<evidence type="ECO:0000256" key="1">
    <source>
        <dbReference type="SAM" id="Phobius"/>
    </source>
</evidence>
<evidence type="ECO:0000313" key="3">
    <source>
        <dbReference type="Proteomes" id="UP000652231"/>
    </source>
</evidence>
<keyword evidence="1" id="KW-0472">Membrane</keyword>
<protein>
    <submittedName>
        <fullName evidence="2">Uncharacterized protein</fullName>
    </submittedName>
</protein>
<keyword evidence="1" id="KW-0812">Transmembrane</keyword>
<organism evidence="2 3">
    <name type="scientific">Planktosalinus lacus</name>
    <dbReference type="NCBI Taxonomy" id="1526573"/>
    <lineage>
        <taxon>Bacteria</taxon>
        <taxon>Pseudomonadati</taxon>
        <taxon>Bacteroidota</taxon>
        <taxon>Flavobacteriia</taxon>
        <taxon>Flavobacteriales</taxon>
        <taxon>Flavobacteriaceae</taxon>
        <taxon>Planktosalinus</taxon>
    </lineage>
</organism>
<feature type="transmembrane region" description="Helical" evidence="1">
    <location>
        <begin position="162"/>
        <end position="180"/>
    </location>
</feature>
<keyword evidence="1" id="KW-1133">Transmembrane helix</keyword>
<comment type="caution">
    <text evidence="2">The sequence shown here is derived from an EMBL/GenBank/DDBJ whole genome shotgun (WGS) entry which is preliminary data.</text>
</comment>
<keyword evidence="3" id="KW-1185">Reference proteome</keyword>
<feature type="transmembrane region" description="Helical" evidence="1">
    <location>
        <begin position="24"/>
        <end position="47"/>
    </location>
</feature>
<gene>
    <name evidence="2" type="ORF">GCM10011312_19980</name>
</gene>
<sequence>MKTEEEYIQDISQIRSMMERSTRFLSLTGWSGILAGVYALAGAYWAYRTYYVAGESLLYNTLDTPQLYAPAQPFFLLATSILVLAVGTAVLLSWKRARTKGEQLWNPAARRLVINLAIPLVTGGVFVLLLFAKGLVGLIAPATLIFYGLALVNAGKFTFEEVKYFGIIEILLGLLAMYFIGYGLLFWAIGFGLLHIVYGVYMHIKYER</sequence>
<feature type="transmembrane region" description="Helical" evidence="1">
    <location>
        <begin position="186"/>
        <end position="204"/>
    </location>
</feature>
<dbReference type="RefSeq" id="WP_188442112.1">
    <property type="nucleotide sequence ID" value="NZ_BMGK01000008.1"/>
</dbReference>
<dbReference type="AlphaFoldDB" id="A0A8J2Y8Z5"/>
<dbReference type="EMBL" id="BMGK01000008">
    <property type="protein sequence ID" value="GGD96458.1"/>
    <property type="molecule type" value="Genomic_DNA"/>
</dbReference>
<accession>A0A8J2Y8Z5</accession>